<dbReference type="PANTHER" id="PTHR44899:SF8">
    <property type="entry name" value="NIMA-RELATED KINASE 11"/>
    <property type="match status" value="1"/>
</dbReference>
<keyword evidence="5" id="KW-0418">Kinase</keyword>
<evidence type="ECO:0000256" key="4">
    <source>
        <dbReference type="ARBA" id="ARBA00022741"/>
    </source>
</evidence>
<evidence type="ECO:0000256" key="8">
    <source>
        <dbReference type="ARBA" id="ARBA00048679"/>
    </source>
</evidence>
<dbReference type="Proteomes" id="UP000005207">
    <property type="component" value="Linkage group LG11"/>
</dbReference>
<keyword evidence="12" id="KW-1185">Reference proteome</keyword>
<evidence type="ECO:0000256" key="1">
    <source>
        <dbReference type="ARBA" id="ARBA00012513"/>
    </source>
</evidence>
<feature type="region of interest" description="Disordered" evidence="9">
    <location>
        <begin position="229"/>
        <end position="274"/>
    </location>
</feature>
<dbReference type="AlphaFoldDB" id="I3J156"/>
<name>I3J156_ORENI</name>
<dbReference type="GO" id="GO:0005524">
    <property type="term" value="F:ATP binding"/>
    <property type="evidence" value="ECO:0007669"/>
    <property type="project" value="UniProtKB-KW"/>
</dbReference>
<keyword evidence="3" id="KW-0808">Transferase</keyword>
<evidence type="ECO:0000259" key="10">
    <source>
        <dbReference type="PROSITE" id="PS50011"/>
    </source>
</evidence>
<accession>I3J156</accession>
<evidence type="ECO:0000256" key="6">
    <source>
        <dbReference type="ARBA" id="ARBA00022840"/>
    </source>
</evidence>
<dbReference type="EC" id="2.7.11.1" evidence="1"/>
<proteinExistence type="predicted"/>
<reference evidence="11" key="2">
    <citation type="submission" date="2025-08" db="UniProtKB">
        <authorList>
            <consortium name="Ensembl"/>
        </authorList>
    </citation>
    <scope>IDENTIFICATION</scope>
</reference>
<dbReference type="Gene3D" id="3.30.200.20">
    <property type="entry name" value="Phosphorylase Kinase, domain 1"/>
    <property type="match status" value="1"/>
</dbReference>
<dbReference type="InterPro" id="IPR051131">
    <property type="entry name" value="NEK_Ser/Thr_kinase_NIMA"/>
</dbReference>
<comment type="catalytic activity">
    <reaction evidence="7">
        <text>L-threonyl-[protein] + ATP = O-phospho-L-threonyl-[protein] + ADP + H(+)</text>
        <dbReference type="Rhea" id="RHEA:46608"/>
        <dbReference type="Rhea" id="RHEA-COMP:11060"/>
        <dbReference type="Rhea" id="RHEA-COMP:11605"/>
        <dbReference type="ChEBI" id="CHEBI:15378"/>
        <dbReference type="ChEBI" id="CHEBI:30013"/>
        <dbReference type="ChEBI" id="CHEBI:30616"/>
        <dbReference type="ChEBI" id="CHEBI:61977"/>
        <dbReference type="ChEBI" id="CHEBI:456216"/>
        <dbReference type="EC" id="2.7.11.1"/>
    </reaction>
</comment>
<evidence type="ECO:0000256" key="5">
    <source>
        <dbReference type="ARBA" id="ARBA00022777"/>
    </source>
</evidence>
<evidence type="ECO:0000313" key="12">
    <source>
        <dbReference type="Proteomes" id="UP000005207"/>
    </source>
</evidence>
<organism evidence="11 12">
    <name type="scientific">Oreochromis niloticus</name>
    <name type="common">Nile tilapia</name>
    <name type="synonym">Tilapia nilotica</name>
    <dbReference type="NCBI Taxonomy" id="8128"/>
    <lineage>
        <taxon>Eukaryota</taxon>
        <taxon>Metazoa</taxon>
        <taxon>Chordata</taxon>
        <taxon>Craniata</taxon>
        <taxon>Vertebrata</taxon>
        <taxon>Euteleostomi</taxon>
        <taxon>Actinopterygii</taxon>
        <taxon>Neopterygii</taxon>
        <taxon>Teleostei</taxon>
        <taxon>Neoteleostei</taxon>
        <taxon>Acanthomorphata</taxon>
        <taxon>Ovalentaria</taxon>
        <taxon>Cichlomorphae</taxon>
        <taxon>Cichliformes</taxon>
        <taxon>Cichlidae</taxon>
        <taxon>African cichlids</taxon>
        <taxon>Pseudocrenilabrinae</taxon>
        <taxon>Oreochromini</taxon>
        <taxon>Oreochromis</taxon>
    </lineage>
</organism>
<protein>
    <recommendedName>
        <fullName evidence="1">non-specific serine/threonine protein kinase</fullName>
        <ecNumber evidence="1">2.7.11.1</ecNumber>
    </recommendedName>
</protein>
<dbReference type="GeneTree" id="ENSGT00940000160525"/>
<dbReference type="Gene3D" id="1.10.510.10">
    <property type="entry name" value="Transferase(Phosphotransferase) domain 1"/>
    <property type="match status" value="1"/>
</dbReference>
<dbReference type="Ensembl" id="ENSONIT00000002597.2">
    <property type="protein sequence ID" value="ENSONIP00000002596.2"/>
    <property type="gene ID" value="ENSONIG00000002082.2"/>
</dbReference>
<evidence type="ECO:0000313" key="11">
    <source>
        <dbReference type="Ensembl" id="ENSONIP00000002596.2"/>
    </source>
</evidence>
<dbReference type="InterPro" id="IPR011009">
    <property type="entry name" value="Kinase-like_dom_sf"/>
</dbReference>
<feature type="compositionally biased region" description="Polar residues" evidence="9">
    <location>
        <begin position="234"/>
        <end position="259"/>
    </location>
</feature>
<keyword evidence="2" id="KW-0723">Serine/threonine-protein kinase</keyword>
<keyword evidence="6" id="KW-0067">ATP-binding</keyword>
<dbReference type="InParanoid" id="I3J156"/>
<feature type="domain" description="Protein kinase" evidence="10">
    <location>
        <begin position="1"/>
        <end position="301"/>
    </location>
</feature>
<reference evidence="12" key="1">
    <citation type="submission" date="2012-01" db="EMBL/GenBank/DDBJ databases">
        <title>The Genome Sequence of Oreochromis niloticus (Nile Tilapia).</title>
        <authorList>
            <consortium name="Broad Institute Genome Assembly Team"/>
            <consortium name="Broad Institute Sequencing Platform"/>
            <person name="Di Palma F."/>
            <person name="Johnson J."/>
            <person name="Lander E.S."/>
            <person name="Lindblad-Toh K."/>
        </authorList>
    </citation>
    <scope>NUCLEOTIDE SEQUENCE [LARGE SCALE GENOMIC DNA]</scope>
</reference>
<dbReference type="PANTHER" id="PTHR44899">
    <property type="entry name" value="CAMK FAMILY PROTEIN KINASE"/>
    <property type="match status" value="1"/>
</dbReference>
<dbReference type="PROSITE" id="PS50011">
    <property type="entry name" value="PROTEIN_KINASE_DOM"/>
    <property type="match status" value="1"/>
</dbReference>
<dbReference type="GO" id="GO:0004674">
    <property type="term" value="F:protein serine/threonine kinase activity"/>
    <property type="evidence" value="ECO:0007669"/>
    <property type="project" value="UniProtKB-KW"/>
</dbReference>
<evidence type="ECO:0000256" key="7">
    <source>
        <dbReference type="ARBA" id="ARBA00047899"/>
    </source>
</evidence>
<reference evidence="11" key="3">
    <citation type="submission" date="2025-09" db="UniProtKB">
        <authorList>
            <consortium name="Ensembl"/>
        </authorList>
    </citation>
    <scope>IDENTIFICATION</scope>
</reference>
<dbReference type="Pfam" id="PF00069">
    <property type="entry name" value="Pkinase"/>
    <property type="match status" value="1"/>
</dbReference>
<comment type="catalytic activity">
    <reaction evidence="8">
        <text>L-seryl-[protein] + ATP = O-phospho-L-seryl-[protein] + ADP + H(+)</text>
        <dbReference type="Rhea" id="RHEA:17989"/>
        <dbReference type="Rhea" id="RHEA-COMP:9863"/>
        <dbReference type="Rhea" id="RHEA-COMP:11604"/>
        <dbReference type="ChEBI" id="CHEBI:15378"/>
        <dbReference type="ChEBI" id="CHEBI:29999"/>
        <dbReference type="ChEBI" id="CHEBI:30616"/>
        <dbReference type="ChEBI" id="CHEBI:83421"/>
        <dbReference type="ChEBI" id="CHEBI:456216"/>
        <dbReference type="EC" id="2.7.11.1"/>
    </reaction>
</comment>
<sequence>APQSSYPVRCVHASTSKCFSPAERPSDPSLSSRKVLKQIPLGDLRPDETVRATQEAQLLSQLHHPAVLTFYHSFLERDAFCIITEYCQDRDLDCKMEEVRRAGRSLPESQVIDWLIQLLLGLRYIHDRYVHIQFNSRSVIRMMLLLFPGDFGVSCLLMRSCDLATTFTGTPYYMSPEVLRHQGYDCKSDIWQMKVHLQTLRDRSEVEKMTPRERMRLCKLQAADEKARRLSVNELRSPQTTPARRQNGSSSDGVQTEITSEGRDDSRPARPFGSTRTVSAGLYVRNRTRTCVSSSPAHIKLEIYPQIRCRASLFAPNEAAADSTPVYTLTSPLNCRYLWLSVPWTHRAGCYHLVYWWRAPHKPPFITRKLLHYPEIRLWFPVSSHREMLRLSGDGVEGCSCRESHHALHPSNVRIYAYLYLLCRLFHDQSVK</sequence>
<evidence type="ECO:0000256" key="3">
    <source>
        <dbReference type="ARBA" id="ARBA00022679"/>
    </source>
</evidence>
<dbReference type="SUPFAM" id="SSF56112">
    <property type="entry name" value="Protein kinase-like (PK-like)"/>
    <property type="match status" value="1"/>
</dbReference>
<keyword evidence="4" id="KW-0547">Nucleotide-binding</keyword>
<dbReference type="HOGENOM" id="CLU_000288_63_23_1"/>
<evidence type="ECO:0000256" key="9">
    <source>
        <dbReference type="SAM" id="MobiDB-lite"/>
    </source>
</evidence>
<dbReference type="STRING" id="8128.ENSONIP00000002596"/>
<dbReference type="InterPro" id="IPR000719">
    <property type="entry name" value="Prot_kinase_dom"/>
</dbReference>
<evidence type="ECO:0000256" key="2">
    <source>
        <dbReference type="ARBA" id="ARBA00022527"/>
    </source>
</evidence>
<dbReference type="eggNOG" id="KOG0589">
    <property type="taxonomic scope" value="Eukaryota"/>
</dbReference>